<sequence>MLQRFRTFHTAARLSQKSCGHSHSHSSEPTEQSTPIKCTSKFPPNKPSSRTLRHLHFTVPLPYSKGQLIQNSFSGAMLQFKKMTSTIQKKLKVLESSNQTMNEYEAQLLSSIIQMKPSPTVLTFQFQPIITAGKREKYRLTEDDIIKIKSVDQLDTKYDFVQTNRGGELSFHNPGQLVVYPIFDLKDFSNLTVKCFVSQLESAIISTLAKFDVKGIKTSNTGVWITEDVKISSLGLHVSRGVTSHGVSINVNNSIPELEKQTGFALCGLPGKTQTTISEIKGNGEVVKVDEVAAVFVRELAKSMGIERVESVDLEDLEIEVEEESSGCN</sequence>
<dbReference type="GO" id="GO:0033819">
    <property type="term" value="F:lipoyl(octanoyl) transferase activity"/>
    <property type="evidence" value="ECO:0007669"/>
    <property type="project" value="UniProtKB-EC"/>
</dbReference>
<dbReference type="Proteomes" id="UP000774326">
    <property type="component" value="Unassembled WGS sequence"/>
</dbReference>
<evidence type="ECO:0000256" key="3">
    <source>
        <dbReference type="ARBA" id="ARBA00012334"/>
    </source>
</evidence>
<dbReference type="SUPFAM" id="SSF55681">
    <property type="entry name" value="Class II aaRS and biotin synthetases"/>
    <property type="match status" value="1"/>
</dbReference>
<accession>A0A9P8TR24</accession>
<evidence type="ECO:0000256" key="2">
    <source>
        <dbReference type="ARBA" id="ARBA00007907"/>
    </source>
</evidence>
<dbReference type="PANTHER" id="PTHR10993:SF7">
    <property type="entry name" value="LIPOYLTRANSFERASE 2, MITOCHONDRIAL-RELATED"/>
    <property type="match status" value="1"/>
</dbReference>
<dbReference type="NCBIfam" id="TIGR00214">
    <property type="entry name" value="lipB"/>
    <property type="match status" value="1"/>
</dbReference>
<keyword evidence="4" id="KW-0808">Transferase</keyword>
<feature type="domain" description="BPL/LPL catalytic" evidence="7">
    <location>
        <begin position="115"/>
        <end position="308"/>
    </location>
</feature>
<dbReference type="Pfam" id="PF21948">
    <property type="entry name" value="LplA-B_cat"/>
    <property type="match status" value="1"/>
</dbReference>
<comment type="similarity">
    <text evidence="2">Belongs to the LipB family.</text>
</comment>
<reference evidence="8" key="1">
    <citation type="journal article" date="2021" name="Open Biol.">
        <title>Shared evolutionary footprints suggest mitochondrial oxidative damage underlies multiple complex I losses in fungi.</title>
        <authorList>
            <person name="Schikora-Tamarit M.A."/>
            <person name="Marcet-Houben M."/>
            <person name="Nosek J."/>
            <person name="Gabaldon T."/>
        </authorList>
    </citation>
    <scope>NUCLEOTIDE SEQUENCE</scope>
    <source>
        <strain evidence="8">CBS2887</strain>
    </source>
</reference>
<evidence type="ECO:0000313" key="8">
    <source>
        <dbReference type="EMBL" id="KAH3688036.1"/>
    </source>
</evidence>
<keyword evidence="9" id="KW-1185">Reference proteome</keyword>
<feature type="compositionally biased region" description="Polar residues" evidence="6">
    <location>
        <begin position="13"/>
        <end position="37"/>
    </location>
</feature>
<proteinExistence type="inferred from homology"/>
<dbReference type="OrthoDB" id="19908at2759"/>
<protein>
    <recommendedName>
        <fullName evidence="3">lipoyl(octanoyl) transferase</fullName>
        <ecNumber evidence="3">2.3.1.181</ecNumber>
    </recommendedName>
</protein>
<name>A0A9P8TR24_WICPI</name>
<evidence type="ECO:0000256" key="1">
    <source>
        <dbReference type="ARBA" id="ARBA00004821"/>
    </source>
</evidence>
<dbReference type="InterPro" id="IPR000544">
    <property type="entry name" value="Octanoyltransferase"/>
</dbReference>
<dbReference type="GO" id="GO:0009249">
    <property type="term" value="P:protein lipoylation"/>
    <property type="evidence" value="ECO:0007669"/>
    <property type="project" value="InterPro"/>
</dbReference>
<feature type="region of interest" description="Disordered" evidence="6">
    <location>
        <begin position="13"/>
        <end position="47"/>
    </location>
</feature>
<keyword evidence="5" id="KW-0012">Acyltransferase</keyword>
<evidence type="ECO:0000259" key="7">
    <source>
        <dbReference type="PROSITE" id="PS51733"/>
    </source>
</evidence>
<evidence type="ECO:0000313" key="9">
    <source>
        <dbReference type="Proteomes" id="UP000774326"/>
    </source>
</evidence>
<dbReference type="PROSITE" id="PS51733">
    <property type="entry name" value="BPL_LPL_CATALYTIC"/>
    <property type="match status" value="1"/>
</dbReference>
<evidence type="ECO:0000256" key="5">
    <source>
        <dbReference type="ARBA" id="ARBA00023315"/>
    </source>
</evidence>
<dbReference type="PANTHER" id="PTHR10993">
    <property type="entry name" value="OCTANOYLTRANSFERASE"/>
    <property type="match status" value="1"/>
</dbReference>
<dbReference type="InterPro" id="IPR004143">
    <property type="entry name" value="BPL_LPL_catalytic"/>
</dbReference>
<dbReference type="EMBL" id="JAEUBG010000542">
    <property type="protein sequence ID" value="KAH3688036.1"/>
    <property type="molecule type" value="Genomic_DNA"/>
</dbReference>
<organism evidence="8 9">
    <name type="scientific">Wickerhamomyces pijperi</name>
    <name type="common">Yeast</name>
    <name type="synonym">Pichia pijperi</name>
    <dbReference type="NCBI Taxonomy" id="599730"/>
    <lineage>
        <taxon>Eukaryota</taxon>
        <taxon>Fungi</taxon>
        <taxon>Dikarya</taxon>
        <taxon>Ascomycota</taxon>
        <taxon>Saccharomycotina</taxon>
        <taxon>Saccharomycetes</taxon>
        <taxon>Phaffomycetales</taxon>
        <taxon>Wickerhamomycetaceae</taxon>
        <taxon>Wickerhamomyces</taxon>
    </lineage>
</organism>
<dbReference type="AlphaFoldDB" id="A0A9P8TR24"/>
<comment type="caution">
    <text evidence="8">The sequence shown here is derived from an EMBL/GenBank/DDBJ whole genome shotgun (WGS) entry which is preliminary data.</text>
</comment>
<dbReference type="InterPro" id="IPR045864">
    <property type="entry name" value="aa-tRNA-synth_II/BPL/LPL"/>
</dbReference>
<evidence type="ECO:0000256" key="4">
    <source>
        <dbReference type="ARBA" id="ARBA00022679"/>
    </source>
</evidence>
<dbReference type="EC" id="2.3.1.181" evidence="3"/>
<reference evidence="8" key="2">
    <citation type="submission" date="2021-01" db="EMBL/GenBank/DDBJ databases">
        <authorList>
            <person name="Schikora-Tamarit M.A."/>
        </authorList>
    </citation>
    <scope>NUCLEOTIDE SEQUENCE</scope>
    <source>
        <strain evidence="8">CBS2887</strain>
    </source>
</reference>
<gene>
    <name evidence="8" type="ORF">WICPIJ_000985</name>
</gene>
<comment type="pathway">
    <text evidence="1">Protein modification; protein lipoylation via endogenous pathway; protein N(6)-(lipoyl)lysine from octanoyl-[acyl-carrier-protein]: step 1/2.</text>
</comment>
<dbReference type="Gene3D" id="3.30.930.10">
    <property type="entry name" value="Bira Bifunctional Protein, Domain 2"/>
    <property type="match status" value="1"/>
</dbReference>
<evidence type="ECO:0000256" key="6">
    <source>
        <dbReference type="SAM" id="MobiDB-lite"/>
    </source>
</evidence>